<proteinExistence type="predicted"/>
<evidence type="ECO:0000313" key="2">
    <source>
        <dbReference type="EMBL" id="CAG9865353.1"/>
    </source>
</evidence>
<dbReference type="SUPFAM" id="SSF51197">
    <property type="entry name" value="Clavaminate synthase-like"/>
    <property type="match status" value="1"/>
</dbReference>
<dbReference type="InterPro" id="IPR041667">
    <property type="entry name" value="Cupin_8"/>
</dbReference>
<reference evidence="2" key="1">
    <citation type="submission" date="2022-01" db="EMBL/GenBank/DDBJ databases">
        <authorList>
            <person name="King R."/>
        </authorList>
    </citation>
    <scope>NUCLEOTIDE SEQUENCE</scope>
</reference>
<name>A0A9N9XUY9_PHYSR</name>
<dbReference type="Proteomes" id="UP001153712">
    <property type="component" value="Chromosome 9"/>
</dbReference>
<dbReference type="PANTHER" id="PTHR12480">
    <property type="entry name" value="ARGININE DEMETHYLASE AND LYSYL-HYDROXYLASE JMJD"/>
    <property type="match status" value="1"/>
</dbReference>
<dbReference type="GO" id="GO:0016706">
    <property type="term" value="F:2-oxoglutarate-dependent dioxygenase activity"/>
    <property type="evidence" value="ECO:0007669"/>
    <property type="project" value="TreeGrafter"/>
</dbReference>
<dbReference type="EMBL" id="OU900102">
    <property type="protein sequence ID" value="CAG9865353.1"/>
    <property type="molecule type" value="Genomic_DNA"/>
</dbReference>
<dbReference type="AlphaFoldDB" id="A0A9N9XUY9"/>
<evidence type="ECO:0000313" key="3">
    <source>
        <dbReference type="Proteomes" id="UP001153712"/>
    </source>
</evidence>
<dbReference type="OrthoDB" id="10063099at2759"/>
<gene>
    <name evidence="2" type="ORF">PHYEVI_LOCUS11588</name>
</gene>
<accession>A0A9N9XUY9</accession>
<evidence type="ECO:0000259" key="1">
    <source>
        <dbReference type="Pfam" id="PF13621"/>
    </source>
</evidence>
<dbReference type="Pfam" id="PF13621">
    <property type="entry name" value="Cupin_8"/>
    <property type="match status" value="1"/>
</dbReference>
<dbReference type="InterPro" id="IPR050910">
    <property type="entry name" value="JMJD6_ArgDemeth/LysHydrox"/>
</dbReference>
<sequence>MSGKSHSISLALHFLRSPGVSDKTFSGGSFLQEIVQWQFALRATNMLGKTLDVSLAKRAGKYFNKKLLFLYKREIKVCFYAVVFCCVLHRNAYLFYHSECVVEMPVDASKVFKEPENCAFCENITTVEKISRISPTDFYQKYTKRGKPVVITDATQDWPAIQSFTFDFFKTLYESTDNAGENCQFFPYRTEFRSLAEVFRMPAARAALAPGERPWYVGWNNCRDEAGRLLRRYYSAPYFLGDASEGIRTSWIFMGGPGPGAQMHIDNVHYPSWQAQLSGRKLWKLAPPLECWSVCHAMEVEVETGETIVVDTNRWYHQTIVLPGRISITIGSEFD</sequence>
<organism evidence="2 3">
    <name type="scientific">Phyllotreta striolata</name>
    <name type="common">Striped flea beetle</name>
    <name type="synonym">Crioceris striolata</name>
    <dbReference type="NCBI Taxonomy" id="444603"/>
    <lineage>
        <taxon>Eukaryota</taxon>
        <taxon>Metazoa</taxon>
        <taxon>Ecdysozoa</taxon>
        <taxon>Arthropoda</taxon>
        <taxon>Hexapoda</taxon>
        <taxon>Insecta</taxon>
        <taxon>Pterygota</taxon>
        <taxon>Neoptera</taxon>
        <taxon>Endopterygota</taxon>
        <taxon>Coleoptera</taxon>
        <taxon>Polyphaga</taxon>
        <taxon>Cucujiformia</taxon>
        <taxon>Chrysomeloidea</taxon>
        <taxon>Chrysomelidae</taxon>
        <taxon>Galerucinae</taxon>
        <taxon>Alticini</taxon>
        <taxon>Phyllotreta</taxon>
    </lineage>
</organism>
<protein>
    <recommendedName>
        <fullName evidence="1">Cupin-like domain-containing protein</fullName>
    </recommendedName>
</protein>
<keyword evidence="3" id="KW-1185">Reference proteome</keyword>
<dbReference type="Gene3D" id="2.60.120.650">
    <property type="entry name" value="Cupin"/>
    <property type="match status" value="1"/>
</dbReference>
<feature type="domain" description="Cupin-like" evidence="1">
    <location>
        <begin position="135"/>
        <end position="290"/>
    </location>
</feature>
<dbReference type="PANTHER" id="PTHR12480:SF19">
    <property type="entry name" value="CUPIN-LIKE DOMAIN-CONTAINING PROTEIN"/>
    <property type="match status" value="1"/>
</dbReference>